<reference evidence="14" key="1">
    <citation type="journal article" date="2020" name="mSystems">
        <title>Genome- and Community-Level Interaction Insights into Carbon Utilization and Element Cycling Functions of Hydrothermarchaeota in Hydrothermal Sediment.</title>
        <authorList>
            <person name="Zhou Z."/>
            <person name="Liu Y."/>
            <person name="Xu W."/>
            <person name="Pan J."/>
            <person name="Luo Z.H."/>
            <person name="Li M."/>
        </authorList>
    </citation>
    <scope>NUCLEOTIDE SEQUENCE [LARGE SCALE GENOMIC DNA]</scope>
    <source>
        <strain evidence="14">HyVt-577</strain>
    </source>
</reference>
<protein>
    <submittedName>
        <fullName evidence="14">TonB-dependent receptor</fullName>
    </submittedName>
</protein>
<evidence type="ECO:0000256" key="2">
    <source>
        <dbReference type="ARBA" id="ARBA00022448"/>
    </source>
</evidence>
<dbReference type="Proteomes" id="UP000885779">
    <property type="component" value="Unassembled WGS sequence"/>
</dbReference>
<proteinExistence type="inferred from homology"/>
<name>A0A7V4WVZ2_CALAY</name>
<dbReference type="SUPFAM" id="SSF49464">
    <property type="entry name" value="Carboxypeptidase regulatory domain-like"/>
    <property type="match status" value="1"/>
</dbReference>
<dbReference type="Gene3D" id="2.40.170.20">
    <property type="entry name" value="TonB-dependent receptor, beta-barrel domain"/>
    <property type="match status" value="1"/>
</dbReference>
<dbReference type="Pfam" id="PF13620">
    <property type="entry name" value="CarboxypepD_reg"/>
    <property type="match status" value="1"/>
</dbReference>
<dbReference type="GO" id="GO:0044718">
    <property type="term" value="P:siderophore transmembrane transport"/>
    <property type="evidence" value="ECO:0007669"/>
    <property type="project" value="TreeGrafter"/>
</dbReference>
<evidence type="ECO:0000256" key="7">
    <source>
        <dbReference type="ARBA" id="ARBA00023136"/>
    </source>
</evidence>
<dbReference type="SUPFAM" id="SSF56935">
    <property type="entry name" value="Porins"/>
    <property type="match status" value="1"/>
</dbReference>
<keyword evidence="5" id="KW-0732">Signal</keyword>
<feature type="domain" description="TonB-dependent receptor-like beta-barrel" evidence="12">
    <location>
        <begin position="310"/>
        <end position="741"/>
    </location>
</feature>
<evidence type="ECO:0000256" key="4">
    <source>
        <dbReference type="ARBA" id="ARBA00022692"/>
    </source>
</evidence>
<keyword evidence="9 10" id="KW-0998">Cell outer membrane</keyword>
<dbReference type="InterPro" id="IPR012910">
    <property type="entry name" value="Plug_dom"/>
</dbReference>
<keyword evidence="7 10" id="KW-0472">Membrane</keyword>
<sequence>MRLWYWILILFTAGTALGAIRNGRISGKIKDIATHQALVGANVVVEGTGLGAASDFEGNYFISGLMPGSYNVSIYYLGYQTVLKSNVVVNPDQTTVLSIGMEADVLQSESIEVTASYFEKPHDAVMSARSVDMEEIRRSPGASLDIQRVMQALPAVVSASDQNNEIIIRGGNPGENLFLMDEIEIPNPNHFSEQGKGGGPINMINTLMVRNVDFYAGAFPAQYGDKASSVMNIALREGSRERFRAKFDLGMAGAGILLEGPLYRDRGTYIFSARKSYLDLLTGSIGLSAVPRYHNLQGKLTYDLSPANTLIINALYGADAIKIENEGSGGYARGAENVDTNGKQYVLGAVLRTTWNPKMYSKTTVSLVHSDWNIDVYRFKNGGKETYFENKSSEEEITLKSDFSYQIKKNNQLSFGASYKRVRFNPLLTWKADTVFIYDVSGGRPDSVIGIKQIYPAWQKSRKNHSYKVAAYAQISTLLLNRIRLSAGLRYQYFDYNDYRSLSPRLGVSYLFGPKTTLSLSFGKHFQTPPTIDFAWNEKNRSLSSYSAEQVVLGFEKIIGEDIKSTVEVYYKTYINLPVFKRHTTSDPFDYYENQMLNLGEGKTYGVELFFQKKLTRNFSTIVSYSYSRSQAKDLRTDQWYDWDYDYRHVFTFIGGYKIRYYQKEWFQEMKRTWWYKAFAFLIPVNDEIEWSLKYRYLGGRPYTEKVYHPEYKRWLVDEGLPFNGTRLPEYSRFDVRLDRRFFFDSWNLVNYFDISNIFNHKNIWEYQYNNEDGTKEAVLQFQPMFVGGIIIEF</sequence>
<evidence type="ECO:0000256" key="10">
    <source>
        <dbReference type="PROSITE-ProRule" id="PRU01360"/>
    </source>
</evidence>
<dbReference type="AlphaFoldDB" id="A0A7V4WVZ2"/>
<dbReference type="GO" id="GO:0009279">
    <property type="term" value="C:cell outer membrane"/>
    <property type="evidence" value="ECO:0007669"/>
    <property type="project" value="UniProtKB-SubCell"/>
</dbReference>
<dbReference type="Pfam" id="PF00593">
    <property type="entry name" value="TonB_dep_Rec_b-barrel"/>
    <property type="match status" value="1"/>
</dbReference>
<dbReference type="GO" id="GO:0015344">
    <property type="term" value="F:siderophore uptake transmembrane transporter activity"/>
    <property type="evidence" value="ECO:0007669"/>
    <property type="project" value="TreeGrafter"/>
</dbReference>
<dbReference type="PANTHER" id="PTHR30069:SF29">
    <property type="entry name" value="HEMOGLOBIN AND HEMOGLOBIN-HAPTOGLOBIN-BINDING PROTEIN 1-RELATED"/>
    <property type="match status" value="1"/>
</dbReference>
<keyword evidence="8 14" id="KW-0675">Receptor</keyword>
<dbReference type="EMBL" id="DRQG01000093">
    <property type="protein sequence ID" value="HGY56027.1"/>
    <property type="molecule type" value="Genomic_DNA"/>
</dbReference>
<evidence type="ECO:0000256" key="3">
    <source>
        <dbReference type="ARBA" id="ARBA00022452"/>
    </source>
</evidence>
<organism evidence="14">
    <name type="scientific">Caldithrix abyssi</name>
    <dbReference type="NCBI Taxonomy" id="187145"/>
    <lineage>
        <taxon>Bacteria</taxon>
        <taxon>Pseudomonadati</taxon>
        <taxon>Calditrichota</taxon>
        <taxon>Calditrichia</taxon>
        <taxon>Calditrichales</taxon>
        <taxon>Calditrichaceae</taxon>
        <taxon>Caldithrix</taxon>
    </lineage>
</organism>
<evidence type="ECO:0000256" key="6">
    <source>
        <dbReference type="ARBA" id="ARBA00023077"/>
    </source>
</evidence>
<accession>A0A7V4WVZ2</accession>
<dbReference type="PANTHER" id="PTHR30069">
    <property type="entry name" value="TONB-DEPENDENT OUTER MEMBRANE RECEPTOR"/>
    <property type="match status" value="1"/>
</dbReference>
<dbReference type="InterPro" id="IPR008969">
    <property type="entry name" value="CarboxyPept-like_regulatory"/>
</dbReference>
<dbReference type="Gene3D" id="2.170.130.10">
    <property type="entry name" value="TonB-dependent receptor, plug domain"/>
    <property type="match status" value="1"/>
</dbReference>
<evidence type="ECO:0000256" key="8">
    <source>
        <dbReference type="ARBA" id="ARBA00023170"/>
    </source>
</evidence>
<keyword evidence="4 10" id="KW-0812">Transmembrane</keyword>
<gene>
    <name evidence="14" type="ORF">ENK44_10010</name>
</gene>
<dbReference type="PROSITE" id="PS52016">
    <property type="entry name" value="TONB_DEPENDENT_REC_3"/>
    <property type="match status" value="1"/>
</dbReference>
<evidence type="ECO:0000256" key="5">
    <source>
        <dbReference type="ARBA" id="ARBA00022729"/>
    </source>
</evidence>
<keyword evidence="3 10" id="KW-1134">Transmembrane beta strand</keyword>
<dbReference type="Pfam" id="PF07715">
    <property type="entry name" value="Plug"/>
    <property type="match status" value="1"/>
</dbReference>
<evidence type="ECO:0000259" key="12">
    <source>
        <dbReference type="Pfam" id="PF00593"/>
    </source>
</evidence>
<comment type="similarity">
    <text evidence="10 11">Belongs to the TonB-dependent receptor family.</text>
</comment>
<keyword evidence="6 11" id="KW-0798">TonB box</keyword>
<evidence type="ECO:0000259" key="13">
    <source>
        <dbReference type="Pfam" id="PF07715"/>
    </source>
</evidence>
<dbReference type="InterPro" id="IPR037066">
    <property type="entry name" value="Plug_dom_sf"/>
</dbReference>
<evidence type="ECO:0000256" key="1">
    <source>
        <dbReference type="ARBA" id="ARBA00004571"/>
    </source>
</evidence>
<feature type="domain" description="TonB-dependent receptor plug" evidence="13">
    <location>
        <begin position="123"/>
        <end position="228"/>
    </location>
</feature>
<dbReference type="Gene3D" id="2.60.40.1120">
    <property type="entry name" value="Carboxypeptidase-like, regulatory domain"/>
    <property type="match status" value="1"/>
</dbReference>
<comment type="caution">
    <text evidence="14">The sequence shown here is derived from an EMBL/GenBank/DDBJ whole genome shotgun (WGS) entry which is preliminary data.</text>
</comment>
<comment type="subcellular location">
    <subcellularLocation>
        <location evidence="1 10">Cell outer membrane</location>
        <topology evidence="1 10">Multi-pass membrane protein</topology>
    </subcellularLocation>
</comment>
<dbReference type="InterPro" id="IPR000531">
    <property type="entry name" value="Beta-barrel_TonB"/>
</dbReference>
<evidence type="ECO:0000256" key="9">
    <source>
        <dbReference type="ARBA" id="ARBA00023237"/>
    </source>
</evidence>
<evidence type="ECO:0000313" key="14">
    <source>
        <dbReference type="EMBL" id="HGY56027.1"/>
    </source>
</evidence>
<evidence type="ECO:0000256" key="11">
    <source>
        <dbReference type="RuleBase" id="RU003357"/>
    </source>
</evidence>
<dbReference type="InterPro" id="IPR036942">
    <property type="entry name" value="Beta-barrel_TonB_sf"/>
</dbReference>
<keyword evidence="2 10" id="KW-0813">Transport</keyword>
<dbReference type="InterPro" id="IPR039426">
    <property type="entry name" value="TonB-dep_rcpt-like"/>
</dbReference>